<gene>
    <name evidence="1" type="ORF">ACFQND_10590</name>
</gene>
<comment type="caution">
    <text evidence="1">The sequence shown here is derived from an EMBL/GenBank/DDBJ whole genome shotgun (WGS) entry which is preliminary data.</text>
</comment>
<evidence type="ECO:0000313" key="1">
    <source>
        <dbReference type="EMBL" id="MFC6281680.1"/>
    </source>
</evidence>
<proteinExistence type="predicted"/>
<dbReference type="Gene3D" id="3.15.10.40">
    <property type="entry name" value="Uncharacterised protein PF07273, DUF1439"/>
    <property type="match status" value="1"/>
</dbReference>
<accession>A0ABW1TWF7</accession>
<protein>
    <submittedName>
        <fullName evidence="1">DUF1439 domain-containing protein</fullName>
    </submittedName>
</protein>
<reference evidence="2" key="1">
    <citation type="journal article" date="2019" name="Int. J. Syst. Evol. Microbiol.">
        <title>The Global Catalogue of Microorganisms (GCM) 10K type strain sequencing project: providing services to taxonomists for standard genome sequencing and annotation.</title>
        <authorList>
            <consortium name="The Broad Institute Genomics Platform"/>
            <consortium name="The Broad Institute Genome Sequencing Center for Infectious Disease"/>
            <person name="Wu L."/>
            <person name="Ma J."/>
        </authorList>
    </citation>
    <scope>NUCLEOTIDE SEQUENCE [LARGE SCALE GENOMIC DNA]</scope>
    <source>
        <strain evidence="2">CCUG 39402</strain>
    </source>
</reference>
<dbReference type="Proteomes" id="UP001596270">
    <property type="component" value="Unassembled WGS sequence"/>
</dbReference>
<dbReference type="EMBL" id="JBHSRS010000018">
    <property type="protein sequence ID" value="MFC6281680.1"/>
    <property type="molecule type" value="Genomic_DNA"/>
</dbReference>
<keyword evidence="2" id="KW-1185">Reference proteome</keyword>
<dbReference type="RefSeq" id="WP_371437290.1">
    <property type="nucleotide sequence ID" value="NZ_JBHSRS010000018.1"/>
</dbReference>
<sequence>MQRRQWIHGAARLTLGGMGWLALTLARAQPSYKVSAEQLEQAIAKRFPRRYPVAGLLNLDAQAPRLRFMTEQNRLGAEMAMQAAGQALRRSYAGTFDVDFALRYEASDLTIRASQLRVNALRFDGLPPGPSQLLSAYGPALAEQTLQDAVLHTLKPQDLALPDGMGLQPDKITVTAQGLVISFAPKPMGG</sequence>
<organism evidence="1 2">
    <name type="scientific">Polaromonas aquatica</name>
    <dbReference type="NCBI Taxonomy" id="332657"/>
    <lineage>
        <taxon>Bacteria</taxon>
        <taxon>Pseudomonadati</taxon>
        <taxon>Pseudomonadota</taxon>
        <taxon>Betaproteobacteria</taxon>
        <taxon>Burkholderiales</taxon>
        <taxon>Comamonadaceae</taxon>
        <taxon>Polaromonas</taxon>
    </lineage>
</organism>
<name>A0ABW1TWF7_9BURK</name>
<evidence type="ECO:0000313" key="2">
    <source>
        <dbReference type="Proteomes" id="UP001596270"/>
    </source>
</evidence>